<dbReference type="InterPro" id="IPR036908">
    <property type="entry name" value="RlpA-like_sf"/>
</dbReference>
<dbReference type="InterPro" id="IPR007730">
    <property type="entry name" value="SPOR-like_dom"/>
</dbReference>
<evidence type="ECO:0000313" key="8">
    <source>
        <dbReference type="EMBL" id="MFC3700248.1"/>
    </source>
</evidence>
<dbReference type="Pfam" id="PF05036">
    <property type="entry name" value="SPOR"/>
    <property type="match status" value="1"/>
</dbReference>
<dbReference type="PROSITE" id="PS51724">
    <property type="entry name" value="SPOR"/>
    <property type="match status" value="1"/>
</dbReference>
<dbReference type="InterPro" id="IPR009009">
    <property type="entry name" value="RlpA-like_DPBB"/>
</dbReference>
<name>A0ABV7WP59_9GAMM</name>
<dbReference type="Proteomes" id="UP001595710">
    <property type="component" value="Unassembled WGS sequence"/>
</dbReference>
<feature type="region of interest" description="Disordered" evidence="6">
    <location>
        <begin position="39"/>
        <end position="75"/>
    </location>
</feature>
<protein>
    <recommendedName>
        <fullName evidence="4">Endolytic peptidoglycan transglycosylase RlpA</fullName>
        <ecNumber evidence="4">4.2.2.-</ecNumber>
    </recommendedName>
</protein>
<dbReference type="RefSeq" id="WP_290280971.1">
    <property type="nucleotide sequence ID" value="NZ_JAUFQI010000001.1"/>
</dbReference>
<dbReference type="PANTHER" id="PTHR34183:SF1">
    <property type="entry name" value="ENDOLYTIC PEPTIDOGLYCAN TRANSGLYCOSYLASE RLPA"/>
    <property type="match status" value="1"/>
</dbReference>
<dbReference type="PANTHER" id="PTHR34183">
    <property type="entry name" value="ENDOLYTIC PEPTIDOGLYCAN TRANSGLYCOSYLASE RLPA"/>
    <property type="match status" value="1"/>
</dbReference>
<comment type="function">
    <text evidence="4">Lytic transglycosylase with a strong preference for naked glycan strands that lack stem peptides.</text>
</comment>
<accession>A0ABV7WP59</accession>
<dbReference type="Gene3D" id="3.30.70.1070">
    <property type="entry name" value="Sporulation related repeat"/>
    <property type="match status" value="1"/>
</dbReference>
<comment type="caution">
    <text evidence="8">The sequence shown here is derived from an EMBL/GenBank/DDBJ whole genome shotgun (WGS) entry which is preliminary data.</text>
</comment>
<dbReference type="NCBIfam" id="TIGR00413">
    <property type="entry name" value="rlpA"/>
    <property type="match status" value="1"/>
</dbReference>
<evidence type="ECO:0000313" key="9">
    <source>
        <dbReference type="Proteomes" id="UP001595710"/>
    </source>
</evidence>
<keyword evidence="3 4" id="KW-0961">Cell wall biogenesis/degradation</keyword>
<dbReference type="InterPro" id="IPR012997">
    <property type="entry name" value="RplA"/>
</dbReference>
<proteinExistence type="inferred from homology"/>
<dbReference type="Gene3D" id="2.40.40.10">
    <property type="entry name" value="RlpA-like domain"/>
    <property type="match status" value="1"/>
</dbReference>
<evidence type="ECO:0000256" key="3">
    <source>
        <dbReference type="ARBA" id="ARBA00023316"/>
    </source>
</evidence>
<evidence type="ECO:0000256" key="5">
    <source>
        <dbReference type="RuleBase" id="RU003495"/>
    </source>
</evidence>
<evidence type="ECO:0000259" key="7">
    <source>
        <dbReference type="PROSITE" id="PS51724"/>
    </source>
</evidence>
<dbReference type="InterPro" id="IPR036680">
    <property type="entry name" value="SPOR-like_sf"/>
</dbReference>
<dbReference type="EC" id="4.2.2.-" evidence="4"/>
<dbReference type="CDD" id="cd22268">
    <property type="entry name" value="DPBB_RlpA-like"/>
    <property type="match status" value="1"/>
</dbReference>
<dbReference type="HAMAP" id="MF_02071">
    <property type="entry name" value="RlpA"/>
    <property type="match status" value="1"/>
</dbReference>
<dbReference type="SUPFAM" id="SSF110997">
    <property type="entry name" value="Sporulation related repeat"/>
    <property type="match status" value="1"/>
</dbReference>
<organism evidence="8 9">
    <name type="scientific">Reinekea marina</name>
    <dbReference type="NCBI Taxonomy" id="1310421"/>
    <lineage>
        <taxon>Bacteria</taxon>
        <taxon>Pseudomonadati</taxon>
        <taxon>Pseudomonadota</taxon>
        <taxon>Gammaproteobacteria</taxon>
        <taxon>Oceanospirillales</taxon>
        <taxon>Saccharospirillaceae</taxon>
        <taxon>Reinekea</taxon>
    </lineage>
</organism>
<keyword evidence="9" id="KW-1185">Reference proteome</keyword>
<feature type="domain" description="SPOR" evidence="7">
    <location>
        <begin position="190"/>
        <end position="265"/>
    </location>
</feature>
<reference evidence="9" key="1">
    <citation type="journal article" date="2019" name="Int. J. Syst. Evol. Microbiol.">
        <title>The Global Catalogue of Microorganisms (GCM) 10K type strain sequencing project: providing services to taxonomists for standard genome sequencing and annotation.</title>
        <authorList>
            <consortium name="The Broad Institute Genomics Platform"/>
            <consortium name="The Broad Institute Genome Sequencing Center for Infectious Disease"/>
            <person name="Wu L."/>
            <person name="Ma J."/>
        </authorList>
    </citation>
    <scope>NUCLEOTIDE SEQUENCE [LARGE SCALE GENOMIC DNA]</scope>
    <source>
        <strain evidence="9">CECT 8288</strain>
    </source>
</reference>
<sequence length="265" mass="29305">MQLNSLNGWPWLLVGLILAGCSSQYVSHDALTETSNAGRYSLKQDKGPDQPLAASDINTTTPRKEPLSKHGNKSPYTVNGKKYHIMSSALGFKEEGLASWYGQKFHGHSTSNGETFDMYKISAAHKTLPLPTWVRVTNLDNGKSIDVRVNDRGPFHGGRIIDLSYAGAVKLGYVDKGTARVRVEVLEGDSLDQSAYFVQVGAFSSKDSAQNLQKRLKNEVDYKVGVYKDNFYRVRIGPVKYDQAIAIQQQYTGDEFGKPLLVAKP</sequence>
<evidence type="ECO:0000256" key="1">
    <source>
        <dbReference type="ARBA" id="ARBA00022729"/>
    </source>
</evidence>
<keyword evidence="1" id="KW-0732">Signal</keyword>
<gene>
    <name evidence="4" type="primary">rlpA</name>
    <name evidence="8" type="ORF">ACFOND_01245</name>
</gene>
<keyword evidence="2 4" id="KW-0456">Lyase</keyword>
<comment type="similarity">
    <text evidence="4 5">Belongs to the RlpA family.</text>
</comment>
<evidence type="ECO:0000256" key="4">
    <source>
        <dbReference type="HAMAP-Rule" id="MF_02071"/>
    </source>
</evidence>
<dbReference type="Pfam" id="PF03330">
    <property type="entry name" value="DPBB_1"/>
    <property type="match status" value="1"/>
</dbReference>
<dbReference type="EMBL" id="JBHRYN010000003">
    <property type="protein sequence ID" value="MFC3700248.1"/>
    <property type="molecule type" value="Genomic_DNA"/>
</dbReference>
<dbReference type="SUPFAM" id="SSF50685">
    <property type="entry name" value="Barwin-like endoglucanases"/>
    <property type="match status" value="1"/>
</dbReference>
<evidence type="ECO:0000256" key="2">
    <source>
        <dbReference type="ARBA" id="ARBA00023239"/>
    </source>
</evidence>
<dbReference type="InterPro" id="IPR034718">
    <property type="entry name" value="RlpA"/>
</dbReference>
<evidence type="ECO:0000256" key="6">
    <source>
        <dbReference type="SAM" id="MobiDB-lite"/>
    </source>
</evidence>